<dbReference type="EMBL" id="JAAIJQ010000031">
    <property type="protein sequence ID" value="NEV62611.1"/>
    <property type="molecule type" value="Genomic_DNA"/>
</dbReference>
<keyword evidence="3 7" id="KW-0812">Transmembrane</keyword>
<evidence type="ECO:0000256" key="7">
    <source>
        <dbReference type="SAM" id="Phobius"/>
    </source>
</evidence>
<dbReference type="PANTHER" id="PTHR43124:SF3">
    <property type="entry name" value="CHLORAMPHENICOL EFFLUX PUMP RV0191"/>
    <property type="match status" value="1"/>
</dbReference>
<keyword evidence="4 7" id="KW-1133">Transmembrane helix</keyword>
<dbReference type="InterPro" id="IPR036259">
    <property type="entry name" value="MFS_trans_sf"/>
</dbReference>
<dbReference type="InterPro" id="IPR011701">
    <property type="entry name" value="MFS"/>
</dbReference>
<evidence type="ECO:0000256" key="3">
    <source>
        <dbReference type="ARBA" id="ARBA00022692"/>
    </source>
</evidence>
<feature type="transmembrane region" description="Helical" evidence="7">
    <location>
        <begin position="384"/>
        <end position="404"/>
    </location>
</feature>
<dbReference type="Gene3D" id="1.20.1250.20">
    <property type="entry name" value="MFS general substrate transporter like domains"/>
    <property type="match status" value="2"/>
</dbReference>
<evidence type="ECO:0000256" key="1">
    <source>
        <dbReference type="ARBA" id="ARBA00004651"/>
    </source>
</evidence>
<dbReference type="InterPro" id="IPR020846">
    <property type="entry name" value="MFS_dom"/>
</dbReference>
<reference evidence="9 10" key="1">
    <citation type="submission" date="2020-02" db="EMBL/GenBank/DDBJ databases">
        <title>Genome sequences of Thiorhodococcus mannitoliphagus and Thiorhodococcus minor, purple sulfur photosynthetic bacteria in the gammaproteobacterial family, Chromatiaceae.</title>
        <authorList>
            <person name="Aviles F.A."/>
            <person name="Meyer T.E."/>
            <person name="Kyndt J.A."/>
        </authorList>
    </citation>
    <scope>NUCLEOTIDE SEQUENCE [LARGE SCALE GENOMIC DNA]</scope>
    <source>
        <strain evidence="9 10">DSM 11518</strain>
    </source>
</reference>
<dbReference type="RefSeq" id="WP_164453080.1">
    <property type="nucleotide sequence ID" value="NZ_JAAIJQ010000031.1"/>
</dbReference>
<evidence type="ECO:0000256" key="6">
    <source>
        <dbReference type="SAM" id="MobiDB-lite"/>
    </source>
</evidence>
<sequence length="429" mass="44899">MRLRQAGPTLALGLLLTLSSSIGQTYFIGLFAGAIRGDLVLSHAGFGGIYTLATTASAACLLWLGKVADRVEPARLAAWVMLLLAVAALAMAMTDALWLLAVALFGLRFFGQGMLGHIAVTLLARRFAAGRGRALGIAMLGYPIGEALLPLLVALALAAFDWRAIWLATALAMVLMIPAVLALGRAMCRRLPSPAPTPGADGGLDDDGWTRAEVLRDRRFHALLPALAAAPFLVTGVLFHQVHLAQAKGWTLAQLAACYPVYAIASTAAALGSGWLIDRIGAVRLLPLFLLPMALGLALVGGDIGQGAEGTALIIAACFMGLLGITPGSATVLFGALWAEVYGTRHLGAIRALAMACMVFATALAPGVLGWLLDRGVEPQPLLLWLAGGALLCALSTLPLLPSLRQPRNKPRHRRPLPAIQRGPTDDHA</sequence>
<feature type="transmembrane region" description="Helical" evidence="7">
    <location>
        <begin position="284"/>
        <end position="301"/>
    </location>
</feature>
<evidence type="ECO:0000313" key="9">
    <source>
        <dbReference type="EMBL" id="NEV62611.1"/>
    </source>
</evidence>
<feature type="transmembrane region" description="Helical" evidence="7">
    <location>
        <begin position="99"/>
        <end position="123"/>
    </location>
</feature>
<evidence type="ECO:0000256" key="4">
    <source>
        <dbReference type="ARBA" id="ARBA00022989"/>
    </source>
</evidence>
<comment type="caution">
    <text evidence="9">The sequence shown here is derived from an EMBL/GenBank/DDBJ whole genome shotgun (WGS) entry which is preliminary data.</text>
</comment>
<dbReference type="PROSITE" id="PS50850">
    <property type="entry name" value="MFS"/>
    <property type="match status" value="1"/>
</dbReference>
<dbReference type="InterPro" id="IPR050189">
    <property type="entry name" value="MFS_Efflux_Transporters"/>
</dbReference>
<evidence type="ECO:0000256" key="2">
    <source>
        <dbReference type="ARBA" id="ARBA00022475"/>
    </source>
</evidence>
<evidence type="ECO:0000313" key="10">
    <source>
        <dbReference type="Proteomes" id="UP000483379"/>
    </source>
</evidence>
<feature type="transmembrane region" description="Helical" evidence="7">
    <location>
        <begin position="313"/>
        <end position="338"/>
    </location>
</feature>
<keyword evidence="2" id="KW-1003">Cell membrane</keyword>
<proteinExistence type="predicted"/>
<feature type="region of interest" description="Disordered" evidence="6">
    <location>
        <begin position="405"/>
        <end position="429"/>
    </location>
</feature>
<keyword evidence="5 7" id="KW-0472">Membrane</keyword>
<dbReference type="PANTHER" id="PTHR43124">
    <property type="entry name" value="PURINE EFFLUX PUMP PBUE"/>
    <property type="match status" value="1"/>
</dbReference>
<accession>A0A6M0JZV8</accession>
<feature type="transmembrane region" description="Helical" evidence="7">
    <location>
        <begin position="220"/>
        <end position="239"/>
    </location>
</feature>
<dbReference type="GO" id="GO:0022857">
    <property type="term" value="F:transmembrane transporter activity"/>
    <property type="evidence" value="ECO:0007669"/>
    <property type="project" value="InterPro"/>
</dbReference>
<dbReference type="Proteomes" id="UP000483379">
    <property type="component" value="Unassembled WGS sequence"/>
</dbReference>
<dbReference type="Pfam" id="PF07690">
    <property type="entry name" value="MFS_1"/>
    <property type="match status" value="1"/>
</dbReference>
<feature type="transmembrane region" description="Helical" evidence="7">
    <location>
        <begin position="164"/>
        <end position="183"/>
    </location>
</feature>
<evidence type="ECO:0000259" key="8">
    <source>
        <dbReference type="PROSITE" id="PS50850"/>
    </source>
</evidence>
<feature type="transmembrane region" description="Helical" evidence="7">
    <location>
        <begin position="39"/>
        <end position="64"/>
    </location>
</feature>
<name>A0A6M0JZV8_9GAMM</name>
<feature type="transmembrane region" description="Helical" evidence="7">
    <location>
        <begin position="76"/>
        <end position="93"/>
    </location>
</feature>
<dbReference type="SUPFAM" id="SSF103473">
    <property type="entry name" value="MFS general substrate transporter"/>
    <property type="match status" value="1"/>
</dbReference>
<organism evidence="9 10">
    <name type="scientific">Thiorhodococcus minor</name>
    <dbReference type="NCBI Taxonomy" id="57489"/>
    <lineage>
        <taxon>Bacteria</taxon>
        <taxon>Pseudomonadati</taxon>
        <taxon>Pseudomonadota</taxon>
        <taxon>Gammaproteobacteria</taxon>
        <taxon>Chromatiales</taxon>
        <taxon>Chromatiaceae</taxon>
        <taxon>Thiorhodococcus</taxon>
    </lineage>
</organism>
<protein>
    <submittedName>
        <fullName evidence="9">MFS transporter</fullName>
    </submittedName>
</protein>
<comment type="subcellular location">
    <subcellularLocation>
        <location evidence="1">Cell membrane</location>
        <topology evidence="1">Multi-pass membrane protein</topology>
    </subcellularLocation>
</comment>
<dbReference type="GO" id="GO:0005886">
    <property type="term" value="C:plasma membrane"/>
    <property type="evidence" value="ECO:0007669"/>
    <property type="project" value="UniProtKB-SubCell"/>
</dbReference>
<evidence type="ECO:0000256" key="5">
    <source>
        <dbReference type="ARBA" id="ARBA00023136"/>
    </source>
</evidence>
<feature type="transmembrane region" description="Helical" evidence="7">
    <location>
        <begin position="135"/>
        <end position="158"/>
    </location>
</feature>
<dbReference type="AlphaFoldDB" id="A0A6M0JZV8"/>
<keyword evidence="10" id="KW-1185">Reference proteome</keyword>
<feature type="compositionally biased region" description="Basic residues" evidence="6">
    <location>
        <begin position="407"/>
        <end position="416"/>
    </location>
</feature>
<feature type="domain" description="Major facilitator superfamily (MFS) profile" evidence="8">
    <location>
        <begin position="9"/>
        <end position="405"/>
    </location>
</feature>
<feature type="transmembrane region" description="Helical" evidence="7">
    <location>
        <begin position="259"/>
        <end position="277"/>
    </location>
</feature>
<gene>
    <name evidence="9" type="ORF">G3446_12035</name>
</gene>
<feature type="transmembrane region" description="Helical" evidence="7">
    <location>
        <begin position="350"/>
        <end position="372"/>
    </location>
</feature>